<dbReference type="Proteomes" id="UP000031670">
    <property type="component" value="Unassembled WGS sequence"/>
</dbReference>
<dbReference type="SUPFAM" id="SSF53756">
    <property type="entry name" value="UDP-Glycosyltransferase/glycogen phosphorylase"/>
    <property type="match status" value="1"/>
</dbReference>
<comment type="caution">
    <text evidence="1">The sequence shown here is derived from an EMBL/GenBank/DDBJ whole genome shotgun (WGS) entry which is preliminary data.</text>
</comment>
<dbReference type="GO" id="GO:0016740">
    <property type="term" value="F:transferase activity"/>
    <property type="evidence" value="ECO:0007669"/>
    <property type="project" value="UniProtKB-KW"/>
</dbReference>
<keyword evidence="1" id="KW-0808">Transferase</keyword>
<evidence type="ECO:0000313" key="1">
    <source>
        <dbReference type="EMBL" id="GAM60045.1"/>
    </source>
</evidence>
<dbReference type="AlphaFoldDB" id="A0A0B8NZR6"/>
<dbReference type="EMBL" id="BBSA01000001">
    <property type="protein sequence ID" value="GAM60045.1"/>
    <property type="molecule type" value="Genomic_DNA"/>
</dbReference>
<protein>
    <submittedName>
        <fullName evidence="1">Glycosyltransferase sypH</fullName>
    </submittedName>
</protein>
<dbReference type="Pfam" id="PF13692">
    <property type="entry name" value="Glyco_trans_1_4"/>
    <property type="match status" value="1"/>
</dbReference>
<dbReference type="PANTHER" id="PTHR12526">
    <property type="entry name" value="GLYCOSYLTRANSFERASE"/>
    <property type="match status" value="1"/>
</dbReference>
<gene>
    <name evidence="1" type="ORF">JCM19232_378</name>
</gene>
<dbReference type="Gene3D" id="3.40.50.2000">
    <property type="entry name" value="Glycogen Phosphorylase B"/>
    <property type="match status" value="1"/>
</dbReference>
<evidence type="ECO:0000313" key="2">
    <source>
        <dbReference type="Proteomes" id="UP000031670"/>
    </source>
</evidence>
<accession>A0A0B8NZR6</accession>
<reference evidence="1 2" key="2">
    <citation type="submission" date="2015-01" db="EMBL/GenBank/DDBJ databases">
        <authorList>
            <consortium name="NBRP consortium"/>
            <person name="Sawabe T."/>
            <person name="Meirelles P."/>
            <person name="Feng G."/>
            <person name="Sayaka M."/>
            <person name="Hattori M."/>
            <person name="Ohkuma M."/>
        </authorList>
    </citation>
    <scope>NUCLEOTIDE SEQUENCE [LARGE SCALE GENOMIC DNA]</scope>
    <source>
        <strain evidence="1 2">JCM19232</strain>
    </source>
</reference>
<organism evidence="1 2">
    <name type="scientific">Vibrio ishigakensis</name>
    <dbReference type="NCBI Taxonomy" id="1481914"/>
    <lineage>
        <taxon>Bacteria</taxon>
        <taxon>Pseudomonadati</taxon>
        <taxon>Pseudomonadota</taxon>
        <taxon>Gammaproteobacteria</taxon>
        <taxon>Vibrionales</taxon>
        <taxon>Vibrionaceae</taxon>
        <taxon>Vibrio</taxon>
    </lineage>
</organism>
<reference evidence="1 2" key="1">
    <citation type="submission" date="2015-01" db="EMBL/GenBank/DDBJ databases">
        <title>Vibrio sp. C5 JCM 19232 whole genome shotgun sequence.</title>
        <authorList>
            <person name="Sawabe T."/>
            <person name="Meirelles P."/>
            <person name="Feng G."/>
            <person name="Sayaka M."/>
            <person name="Hattori M."/>
            <person name="Ohkuma M."/>
        </authorList>
    </citation>
    <scope>NUCLEOTIDE SEQUENCE [LARGE SCALE GENOMIC DNA]</scope>
    <source>
        <strain evidence="1 2">JCM19232</strain>
    </source>
</reference>
<name>A0A0B8NZR6_9VIBR</name>
<proteinExistence type="predicted"/>
<sequence length="92" mass="10234">MSSVYPRLDLLLITSRYEGLPMTALEAMARGVPVASLDVGDISKLVKHNQNGFVVSDVEALATVSQTGSLFQIAKSKRYRRQLEILLRKNTR</sequence>